<dbReference type="Pfam" id="PF02931">
    <property type="entry name" value="Neur_chan_LBD"/>
    <property type="match status" value="1"/>
</dbReference>
<protein>
    <recommendedName>
        <fullName evidence="1">Neurotransmitter-gated ion-channel ligand-binding domain-containing protein</fullName>
    </recommendedName>
</protein>
<evidence type="ECO:0000259" key="1">
    <source>
        <dbReference type="Pfam" id="PF02931"/>
    </source>
</evidence>
<dbReference type="Proteomes" id="UP001186944">
    <property type="component" value="Unassembled WGS sequence"/>
</dbReference>
<accession>A0AA88XNV4</accession>
<dbReference type="AlphaFoldDB" id="A0AA88XNV4"/>
<organism evidence="2 3">
    <name type="scientific">Pinctada imbricata</name>
    <name type="common">Atlantic pearl-oyster</name>
    <name type="synonym">Pinctada martensii</name>
    <dbReference type="NCBI Taxonomy" id="66713"/>
    <lineage>
        <taxon>Eukaryota</taxon>
        <taxon>Metazoa</taxon>
        <taxon>Spiralia</taxon>
        <taxon>Lophotrochozoa</taxon>
        <taxon>Mollusca</taxon>
        <taxon>Bivalvia</taxon>
        <taxon>Autobranchia</taxon>
        <taxon>Pteriomorphia</taxon>
        <taxon>Pterioida</taxon>
        <taxon>Pterioidea</taxon>
        <taxon>Pteriidae</taxon>
        <taxon>Pinctada</taxon>
    </lineage>
</organism>
<dbReference type="EMBL" id="VSWD01000013">
    <property type="protein sequence ID" value="KAK3084647.1"/>
    <property type="molecule type" value="Genomic_DNA"/>
</dbReference>
<comment type="caution">
    <text evidence="2">The sequence shown here is derived from an EMBL/GenBank/DDBJ whole genome shotgun (WGS) entry which is preliminary data.</text>
</comment>
<dbReference type="SUPFAM" id="SSF63712">
    <property type="entry name" value="Nicotinic receptor ligand binding domain-like"/>
    <property type="match status" value="1"/>
</dbReference>
<feature type="domain" description="Neurotransmitter-gated ion-channel ligand-binding" evidence="1">
    <location>
        <begin position="2"/>
        <end position="76"/>
    </location>
</feature>
<reference evidence="2" key="1">
    <citation type="submission" date="2019-08" db="EMBL/GenBank/DDBJ databases">
        <title>The improved chromosome-level genome for the pearl oyster Pinctada fucata martensii using PacBio sequencing and Hi-C.</title>
        <authorList>
            <person name="Zheng Z."/>
        </authorList>
    </citation>
    <scope>NUCLEOTIDE SEQUENCE</scope>
    <source>
        <strain evidence="2">ZZ-2019</strain>
        <tissue evidence="2">Adductor muscle</tissue>
    </source>
</reference>
<gene>
    <name evidence="2" type="ORF">FSP39_016817</name>
</gene>
<proteinExistence type="predicted"/>
<dbReference type="InterPro" id="IPR036734">
    <property type="entry name" value="Neur_chan_lig-bd_sf"/>
</dbReference>
<keyword evidence="3" id="KW-1185">Reference proteome</keyword>
<name>A0AA88XNV4_PINIB</name>
<evidence type="ECO:0000313" key="2">
    <source>
        <dbReference type="EMBL" id="KAK3084647.1"/>
    </source>
</evidence>
<evidence type="ECO:0000313" key="3">
    <source>
        <dbReference type="Proteomes" id="UP001186944"/>
    </source>
</evidence>
<dbReference type="GO" id="GO:0016020">
    <property type="term" value="C:membrane"/>
    <property type="evidence" value="ECO:0007669"/>
    <property type="project" value="InterPro"/>
</dbReference>
<dbReference type="GO" id="GO:0005230">
    <property type="term" value="F:extracellular ligand-gated monoatomic ion channel activity"/>
    <property type="evidence" value="ECO:0007669"/>
    <property type="project" value="InterPro"/>
</dbReference>
<dbReference type="InterPro" id="IPR006202">
    <property type="entry name" value="Neur_chan_lig-bd"/>
</dbReference>
<sequence>MWNSTEYNGVNVVRLFQSEVWHPVIVPLSSARAMKSLGDDWMYITFVHSGYALWVPTDIFSSACHPDVTKYPFDIQLKPRSPASLPLLYRGYNPSVTRRTLGLVLDQSTALYQRVIENCTLADCNNRNPWRTLSNLYREDRARPLNQLHQKMV</sequence>
<dbReference type="Gene3D" id="2.70.170.10">
    <property type="entry name" value="Neurotransmitter-gated ion-channel ligand-binding domain"/>
    <property type="match status" value="1"/>
</dbReference>